<dbReference type="CDD" id="cd01347">
    <property type="entry name" value="ligand_gated_channel"/>
    <property type="match status" value="1"/>
</dbReference>
<evidence type="ECO:0000256" key="11">
    <source>
        <dbReference type="RuleBase" id="RU003357"/>
    </source>
</evidence>
<keyword evidence="3 10" id="KW-1134">Transmembrane beta strand</keyword>
<keyword evidence="7 10" id="KW-0472">Membrane</keyword>
<dbReference type="InterPro" id="IPR012910">
    <property type="entry name" value="Plug_dom"/>
</dbReference>
<dbReference type="InterPro" id="IPR037066">
    <property type="entry name" value="Plug_dom_sf"/>
</dbReference>
<name>A0ABV0BFZ3_9HYPH</name>
<evidence type="ECO:0000256" key="6">
    <source>
        <dbReference type="ARBA" id="ARBA00023077"/>
    </source>
</evidence>
<comment type="caution">
    <text evidence="14">The sequence shown here is derived from an EMBL/GenBank/DDBJ whole genome shotgun (WGS) entry which is preliminary data.</text>
</comment>
<keyword evidence="9 10" id="KW-0998">Cell outer membrane</keyword>
<dbReference type="Pfam" id="PF00593">
    <property type="entry name" value="TonB_dep_Rec_b-barrel"/>
    <property type="match status" value="1"/>
</dbReference>
<evidence type="ECO:0000256" key="8">
    <source>
        <dbReference type="ARBA" id="ARBA00023170"/>
    </source>
</evidence>
<comment type="subcellular location">
    <subcellularLocation>
        <location evidence="1 10">Cell outer membrane</location>
        <topology evidence="1 10">Multi-pass membrane protein</topology>
    </subcellularLocation>
</comment>
<dbReference type="SUPFAM" id="SSF56935">
    <property type="entry name" value="Porins"/>
    <property type="match status" value="1"/>
</dbReference>
<gene>
    <name evidence="14" type="ORF">WJT86_02310</name>
</gene>
<evidence type="ECO:0000256" key="3">
    <source>
        <dbReference type="ARBA" id="ARBA00022452"/>
    </source>
</evidence>
<protein>
    <submittedName>
        <fullName evidence="14">TonB-dependent receptor</fullName>
    </submittedName>
</protein>
<keyword evidence="15" id="KW-1185">Reference proteome</keyword>
<comment type="similarity">
    <text evidence="10 11">Belongs to the TonB-dependent receptor family.</text>
</comment>
<dbReference type="PANTHER" id="PTHR30069:SF29">
    <property type="entry name" value="HEMOGLOBIN AND HEMOGLOBIN-HAPTOGLOBIN-BINDING PROTEIN 1-RELATED"/>
    <property type="match status" value="1"/>
</dbReference>
<evidence type="ECO:0000256" key="5">
    <source>
        <dbReference type="ARBA" id="ARBA00022729"/>
    </source>
</evidence>
<evidence type="ECO:0000256" key="10">
    <source>
        <dbReference type="PROSITE-ProRule" id="PRU01360"/>
    </source>
</evidence>
<evidence type="ECO:0000256" key="4">
    <source>
        <dbReference type="ARBA" id="ARBA00022692"/>
    </source>
</evidence>
<dbReference type="EMBL" id="JBBYXI010000001">
    <property type="protein sequence ID" value="MEN3929893.1"/>
    <property type="molecule type" value="Genomic_DNA"/>
</dbReference>
<evidence type="ECO:0000313" key="15">
    <source>
        <dbReference type="Proteomes" id="UP001418637"/>
    </source>
</evidence>
<evidence type="ECO:0000256" key="9">
    <source>
        <dbReference type="ARBA" id="ARBA00023237"/>
    </source>
</evidence>
<dbReference type="Pfam" id="PF07715">
    <property type="entry name" value="Plug"/>
    <property type="match status" value="1"/>
</dbReference>
<dbReference type="RefSeq" id="WP_346335871.1">
    <property type="nucleotide sequence ID" value="NZ_JBBYXI010000001.1"/>
</dbReference>
<dbReference type="PROSITE" id="PS52016">
    <property type="entry name" value="TONB_DEPENDENT_REC_3"/>
    <property type="match status" value="1"/>
</dbReference>
<keyword evidence="4 10" id="KW-0812">Transmembrane</keyword>
<keyword evidence="5" id="KW-0732">Signal</keyword>
<dbReference type="InterPro" id="IPR000531">
    <property type="entry name" value="Beta-barrel_TonB"/>
</dbReference>
<accession>A0ABV0BFZ3</accession>
<evidence type="ECO:0000313" key="14">
    <source>
        <dbReference type="EMBL" id="MEN3929893.1"/>
    </source>
</evidence>
<organism evidence="14 15">
    <name type="scientific">Hohaiivirga grylli</name>
    <dbReference type="NCBI Taxonomy" id="3133970"/>
    <lineage>
        <taxon>Bacteria</taxon>
        <taxon>Pseudomonadati</taxon>
        <taxon>Pseudomonadota</taxon>
        <taxon>Alphaproteobacteria</taxon>
        <taxon>Hyphomicrobiales</taxon>
        <taxon>Methylobacteriaceae</taxon>
        <taxon>Hohaiivirga</taxon>
    </lineage>
</organism>
<reference evidence="14 15" key="1">
    <citation type="submission" date="2024-04" db="EMBL/GenBank/DDBJ databases">
        <title>A novel species isolated from cricket.</title>
        <authorList>
            <person name="Wang H.-C."/>
        </authorList>
    </citation>
    <scope>NUCLEOTIDE SEQUENCE [LARGE SCALE GENOMIC DNA]</scope>
    <source>
        <strain evidence="14 15">WL0021</strain>
    </source>
</reference>
<feature type="domain" description="TonB-dependent receptor-like beta-barrel" evidence="12">
    <location>
        <begin position="234"/>
        <end position="631"/>
    </location>
</feature>
<sequence>MVSFSRRLLAASLSTIVVSVPLQSALADDRLPEIVITATRSPTAISDSGSAISVITADEIAKNVSNDISGVLRSVPGLDVNTSGGPGSVTSVRIRGAESKNTLVLIDGIRMNDPADTGGGFDFSGIVPVDIERIEVLRGPQSALYGSDAMGGVINIITKRGKGKPRVTVSAEGGSYGSKGLKASVSGSNGPVSYAFSVSGYDTDGYSRYGYRIKRITKDFPRKLERDPSKQLGLNGRLVFALNDTTELEIGGYSSLNVSDYDSGWGDFPDTPSRSRQGLLDGYVRLKNLMFNGRLTNQITISGNVTDRRYRAIDFYSYGYGAPEKSWAKDYYRGKRIAAEYQGDLKLDQFGTFTFGAKTEKEFMTTHHEDVLPYPSARKKTASYDQVTNSVYAIHQISPIKNLSLSLGGRIDAVEDGKQFNTWRATAAYDITATDTIVRASIGTGAKAPTLFQLNDPLYGNPDLRPEYSLGFDAGIDQYLFDRRVKLSATYFANRFRNLIDFTFDPDTCPTSSYYGCYLNVNRARTHGLELSGTFEIVPDLLSVKANYTYMRSINAETHQKLARRPEHEGRIAFTITPTRQLTIEPSIVFVGERFSSANEVGKLAPYARLDAHVEYKIDDIFTVYVRGENLTNAHYQEVLNYGTPGRSVYGGLRASW</sequence>
<proteinExistence type="inferred from homology"/>
<evidence type="ECO:0000259" key="12">
    <source>
        <dbReference type="Pfam" id="PF00593"/>
    </source>
</evidence>
<dbReference type="PANTHER" id="PTHR30069">
    <property type="entry name" value="TONB-DEPENDENT OUTER MEMBRANE RECEPTOR"/>
    <property type="match status" value="1"/>
</dbReference>
<keyword evidence="2 10" id="KW-0813">Transport</keyword>
<keyword evidence="6 11" id="KW-0798">TonB box</keyword>
<evidence type="ECO:0000256" key="7">
    <source>
        <dbReference type="ARBA" id="ARBA00023136"/>
    </source>
</evidence>
<dbReference type="Gene3D" id="2.40.170.20">
    <property type="entry name" value="TonB-dependent receptor, beta-barrel domain"/>
    <property type="match status" value="1"/>
</dbReference>
<evidence type="ECO:0000256" key="2">
    <source>
        <dbReference type="ARBA" id="ARBA00022448"/>
    </source>
</evidence>
<keyword evidence="8 14" id="KW-0675">Receptor</keyword>
<feature type="domain" description="TonB-dependent receptor plug" evidence="13">
    <location>
        <begin position="46"/>
        <end position="153"/>
    </location>
</feature>
<dbReference type="Proteomes" id="UP001418637">
    <property type="component" value="Unassembled WGS sequence"/>
</dbReference>
<evidence type="ECO:0000256" key="1">
    <source>
        <dbReference type="ARBA" id="ARBA00004571"/>
    </source>
</evidence>
<dbReference type="Gene3D" id="2.170.130.10">
    <property type="entry name" value="TonB-dependent receptor, plug domain"/>
    <property type="match status" value="1"/>
</dbReference>
<evidence type="ECO:0000259" key="13">
    <source>
        <dbReference type="Pfam" id="PF07715"/>
    </source>
</evidence>
<dbReference type="InterPro" id="IPR039426">
    <property type="entry name" value="TonB-dep_rcpt-like"/>
</dbReference>
<dbReference type="InterPro" id="IPR036942">
    <property type="entry name" value="Beta-barrel_TonB_sf"/>
</dbReference>